<dbReference type="Pfam" id="PF13470">
    <property type="entry name" value="PIN_3"/>
    <property type="match status" value="1"/>
</dbReference>
<dbReference type="InterPro" id="IPR002716">
    <property type="entry name" value="PIN_dom"/>
</dbReference>
<dbReference type="RefSeq" id="WP_087141965.1">
    <property type="nucleotide sequence ID" value="NZ_FUKI01000001.1"/>
</dbReference>
<proteinExistence type="predicted"/>
<dbReference type="SUPFAM" id="SSF88723">
    <property type="entry name" value="PIN domain-like"/>
    <property type="match status" value="1"/>
</dbReference>
<sequence length="140" mass="15465">MIIVIDTNIIVAACMGTGSAAEVVAACLRKDHTPLMGAALFAEYSDVVNREDLFKTCHLNKAERNELLDIFFGVCRWTDIYFGWRPNLKDEADNHLIELAVAGHAQCIVSRNIKDLKSGELLFPDLSLLTPEVFLRGGTA</sequence>
<protein>
    <recommendedName>
        <fullName evidence="1">PIN domain-containing protein</fullName>
    </recommendedName>
</protein>
<keyword evidence="3" id="KW-1185">Reference proteome</keyword>
<dbReference type="InterPro" id="IPR002850">
    <property type="entry name" value="PIN_toxin-like"/>
</dbReference>
<dbReference type="NCBIfam" id="TIGR00305">
    <property type="entry name" value="putative toxin-antitoxin system toxin component, PIN family"/>
    <property type="match status" value="1"/>
</dbReference>
<evidence type="ECO:0000259" key="1">
    <source>
        <dbReference type="Pfam" id="PF13470"/>
    </source>
</evidence>
<dbReference type="OrthoDB" id="271187at2"/>
<accession>A0A1R4GYN1</accession>
<dbReference type="PANTHER" id="PTHR34610">
    <property type="entry name" value="SSL7007 PROTEIN"/>
    <property type="match status" value="1"/>
</dbReference>
<dbReference type="InterPro" id="IPR029060">
    <property type="entry name" value="PIN-like_dom_sf"/>
</dbReference>
<feature type="domain" description="PIN" evidence="1">
    <location>
        <begin position="3"/>
        <end position="114"/>
    </location>
</feature>
<dbReference type="PANTHER" id="PTHR34610:SF3">
    <property type="entry name" value="SSL7007 PROTEIN"/>
    <property type="match status" value="1"/>
</dbReference>
<dbReference type="Proteomes" id="UP000195667">
    <property type="component" value="Unassembled WGS sequence"/>
</dbReference>
<dbReference type="AlphaFoldDB" id="A0A1R4GYN1"/>
<dbReference type="EMBL" id="FUKI01000001">
    <property type="protein sequence ID" value="SJM89051.1"/>
    <property type="molecule type" value="Genomic_DNA"/>
</dbReference>
<organism evidence="2 3">
    <name type="scientific">Crenothrix polyspora</name>
    <dbReference type="NCBI Taxonomy" id="360316"/>
    <lineage>
        <taxon>Bacteria</taxon>
        <taxon>Pseudomonadati</taxon>
        <taxon>Pseudomonadota</taxon>
        <taxon>Gammaproteobacteria</taxon>
        <taxon>Methylococcales</taxon>
        <taxon>Crenotrichaceae</taxon>
        <taxon>Crenothrix</taxon>
    </lineage>
</organism>
<reference evidence="3" key="1">
    <citation type="submission" date="2017-02" db="EMBL/GenBank/DDBJ databases">
        <authorList>
            <person name="Daims H."/>
        </authorList>
    </citation>
    <scope>NUCLEOTIDE SEQUENCE [LARGE SCALE GENOMIC DNA]</scope>
</reference>
<gene>
    <name evidence="2" type="ORF">CRENPOLYSF1_10049</name>
</gene>
<name>A0A1R4GYN1_9GAMM</name>
<evidence type="ECO:0000313" key="2">
    <source>
        <dbReference type="EMBL" id="SJM89051.1"/>
    </source>
</evidence>
<evidence type="ECO:0000313" key="3">
    <source>
        <dbReference type="Proteomes" id="UP000195667"/>
    </source>
</evidence>